<dbReference type="InterPro" id="IPR029063">
    <property type="entry name" value="SAM-dependent_MTases_sf"/>
</dbReference>
<reference evidence="5 6" key="1">
    <citation type="submission" date="2014-04" db="EMBL/GenBank/DDBJ databases">
        <title>Evolutionary Origins and Diversification of the Mycorrhizal Mutualists.</title>
        <authorList>
            <consortium name="DOE Joint Genome Institute"/>
            <consortium name="Mycorrhizal Genomics Consortium"/>
            <person name="Kohler A."/>
            <person name="Kuo A."/>
            <person name="Nagy L.G."/>
            <person name="Floudas D."/>
            <person name="Copeland A."/>
            <person name="Barry K.W."/>
            <person name="Cichocki N."/>
            <person name="Veneault-Fourrey C."/>
            <person name="LaButti K."/>
            <person name="Lindquist E.A."/>
            <person name="Lipzen A."/>
            <person name="Lundell T."/>
            <person name="Morin E."/>
            <person name="Murat C."/>
            <person name="Riley R."/>
            <person name="Ohm R."/>
            <person name="Sun H."/>
            <person name="Tunlid A."/>
            <person name="Henrissat B."/>
            <person name="Grigoriev I.V."/>
            <person name="Hibbett D.S."/>
            <person name="Martin F."/>
        </authorList>
    </citation>
    <scope>NUCLEOTIDE SEQUENCE [LARGE SCALE GENOMIC DNA]</scope>
    <source>
        <strain evidence="5 6">FD-317 M1</strain>
    </source>
</reference>
<evidence type="ECO:0000256" key="1">
    <source>
        <dbReference type="ARBA" id="ARBA00005179"/>
    </source>
</evidence>
<accession>A0A0D0CHQ6</accession>
<gene>
    <name evidence="5" type="ORF">GYMLUDRAFT_46002</name>
</gene>
<dbReference type="PANTHER" id="PTHR35897">
    <property type="entry name" value="METHYLTRANSFERASE AUSD"/>
    <property type="match status" value="1"/>
</dbReference>
<protein>
    <recommendedName>
        <fullName evidence="7">Methyltransferase domain-containing protein</fullName>
    </recommendedName>
</protein>
<keyword evidence="2" id="KW-0808">Transferase</keyword>
<evidence type="ECO:0000256" key="3">
    <source>
        <dbReference type="ARBA" id="ARBA00022691"/>
    </source>
</evidence>
<dbReference type="GO" id="GO:0016740">
    <property type="term" value="F:transferase activity"/>
    <property type="evidence" value="ECO:0007669"/>
    <property type="project" value="UniProtKB-KW"/>
</dbReference>
<dbReference type="InterPro" id="IPR051654">
    <property type="entry name" value="Meroterpenoid_MTases"/>
</dbReference>
<name>A0A0D0CHQ6_9AGAR</name>
<evidence type="ECO:0000313" key="5">
    <source>
        <dbReference type="EMBL" id="KIK57807.1"/>
    </source>
</evidence>
<dbReference type="Gene3D" id="3.40.50.150">
    <property type="entry name" value="Vaccinia Virus protein VP39"/>
    <property type="match status" value="1"/>
</dbReference>
<evidence type="ECO:0008006" key="7">
    <source>
        <dbReference type="Google" id="ProtNLM"/>
    </source>
</evidence>
<keyword evidence="6" id="KW-1185">Reference proteome</keyword>
<evidence type="ECO:0000256" key="4">
    <source>
        <dbReference type="ARBA" id="ARBA00038314"/>
    </source>
</evidence>
<keyword evidence="3" id="KW-0949">S-adenosyl-L-methionine</keyword>
<proteinExistence type="inferred from homology"/>
<dbReference type="EMBL" id="KN834789">
    <property type="protein sequence ID" value="KIK57807.1"/>
    <property type="molecule type" value="Genomic_DNA"/>
</dbReference>
<sequence length="283" mass="31990">MNDQTLTLDKEELAFYQKTTGVQDVDKLKEHITEVAKKALKVYPYHCISTFGFIRFRIRRSPASYAQLLELGASRPDAFFMDLGCCFGNDLRMAIEDGYPAHNVIASDLRAGYWELGHELFNSTPSTFPVPFIPGDIFDSEFLSIQPPLQDSPVTTIDSVRSLLQTNPRTVNFLRGHLSAIHASAFFHLFNKEGQLIAAKKLASLLSPLPGSIIFGSQRGAAEPYEETDDTGTTFYRRSPGSWKEMWEREVFGGKEMITVEVRLQRNEKEASGDLLWWIVTRV</sequence>
<evidence type="ECO:0000256" key="2">
    <source>
        <dbReference type="ARBA" id="ARBA00022679"/>
    </source>
</evidence>
<dbReference type="AlphaFoldDB" id="A0A0D0CHQ6"/>
<dbReference type="SUPFAM" id="SSF53335">
    <property type="entry name" value="S-adenosyl-L-methionine-dependent methyltransferases"/>
    <property type="match status" value="1"/>
</dbReference>
<dbReference type="Proteomes" id="UP000053593">
    <property type="component" value="Unassembled WGS sequence"/>
</dbReference>
<comment type="pathway">
    <text evidence="1">Secondary metabolite biosynthesis.</text>
</comment>
<dbReference type="OrthoDB" id="2094832at2759"/>
<dbReference type="HOGENOM" id="CLU_051542_1_1_1"/>
<evidence type="ECO:0000313" key="6">
    <source>
        <dbReference type="Proteomes" id="UP000053593"/>
    </source>
</evidence>
<dbReference type="PANTHER" id="PTHR35897:SF1">
    <property type="entry name" value="METHYLTRANSFERASE AUSD"/>
    <property type="match status" value="1"/>
</dbReference>
<organism evidence="5 6">
    <name type="scientific">Collybiopsis luxurians FD-317 M1</name>
    <dbReference type="NCBI Taxonomy" id="944289"/>
    <lineage>
        <taxon>Eukaryota</taxon>
        <taxon>Fungi</taxon>
        <taxon>Dikarya</taxon>
        <taxon>Basidiomycota</taxon>
        <taxon>Agaricomycotina</taxon>
        <taxon>Agaricomycetes</taxon>
        <taxon>Agaricomycetidae</taxon>
        <taxon>Agaricales</taxon>
        <taxon>Marasmiineae</taxon>
        <taxon>Omphalotaceae</taxon>
        <taxon>Collybiopsis</taxon>
        <taxon>Collybiopsis luxurians</taxon>
    </lineage>
</organism>
<comment type="similarity">
    <text evidence="4">Belongs to the class I-like SAM-binding methyltransferase superfamily.</text>
</comment>